<evidence type="ECO:0000256" key="1">
    <source>
        <dbReference type="SAM" id="Phobius"/>
    </source>
</evidence>
<feature type="transmembrane region" description="Helical" evidence="1">
    <location>
        <begin position="41"/>
        <end position="68"/>
    </location>
</feature>
<dbReference type="RefSeq" id="WP_377102407.1">
    <property type="nucleotide sequence ID" value="NZ_JBHTHU010000022.1"/>
</dbReference>
<sequence length="82" mass="8828">MAIKESFTLKGENLLRKVKELIEEGNIRRITVSDKEGKELITFPVTIGVVAAVIAPVLAAVGALAAFVGECTITVEREEETT</sequence>
<name>A0ABW2Z5N3_9SPHI</name>
<keyword evidence="1" id="KW-1133">Transmembrane helix</keyword>
<feature type="domain" description="DUF4342" evidence="2">
    <location>
        <begin position="3"/>
        <end position="77"/>
    </location>
</feature>
<gene>
    <name evidence="3" type="ORF">ACFQZS_18090</name>
</gene>
<evidence type="ECO:0000313" key="3">
    <source>
        <dbReference type="EMBL" id="MFD0752071.1"/>
    </source>
</evidence>
<dbReference type="InterPro" id="IPR025642">
    <property type="entry name" value="DUF4342"/>
</dbReference>
<dbReference type="Proteomes" id="UP001596958">
    <property type="component" value="Unassembled WGS sequence"/>
</dbReference>
<keyword evidence="4" id="KW-1185">Reference proteome</keyword>
<proteinExistence type="predicted"/>
<comment type="caution">
    <text evidence="3">The sequence shown here is derived from an EMBL/GenBank/DDBJ whole genome shotgun (WGS) entry which is preliminary data.</text>
</comment>
<organism evidence="3 4">
    <name type="scientific">Mucilaginibacter calamicampi</name>
    <dbReference type="NCBI Taxonomy" id="1302352"/>
    <lineage>
        <taxon>Bacteria</taxon>
        <taxon>Pseudomonadati</taxon>
        <taxon>Bacteroidota</taxon>
        <taxon>Sphingobacteriia</taxon>
        <taxon>Sphingobacteriales</taxon>
        <taxon>Sphingobacteriaceae</taxon>
        <taxon>Mucilaginibacter</taxon>
    </lineage>
</organism>
<reference evidence="4" key="1">
    <citation type="journal article" date="2019" name="Int. J. Syst. Evol. Microbiol.">
        <title>The Global Catalogue of Microorganisms (GCM) 10K type strain sequencing project: providing services to taxonomists for standard genome sequencing and annotation.</title>
        <authorList>
            <consortium name="The Broad Institute Genomics Platform"/>
            <consortium name="The Broad Institute Genome Sequencing Center for Infectious Disease"/>
            <person name="Wu L."/>
            <person name="Ma J."/>
        </authorList>
    </citation>
    <scope>NUCLEOTIDE SEQUENCE [LARGE SCALE GENOMIC DNA]</scope>
    <source>
        <strain evidence="4">CCUG 63418</strain>
    </source>
</reference>
<keyword evidence="1" id="KW-0812">Transmembrane</keyword>
<evidence type="ECO:0000313" key="4">
    <source>
        <dbReference type="Proteomes" id="UP001596958"/>
    </source>
</evidence>
<dbReference type="Pfam" id="PF14242">
    <property type="entry name" value="DUF4342"/>
    <property type="match status" value="1"/>
</dbReference>
<accession>A0ABW2Z5N3</accession>
<evidence type="ECO:0000259" key="2">
    <source>
        <dbReference type="Pfam" id="PF14242"/>
    </source>
</evidence>
<protein>
    <submittedName>
        <fullName evidence="3">DUF4342 domain-containing protein</fullName>
    </submittedName>
</protein>
<dbReference type="EMBL" id="JBHTHU010000022">
    <property type="protein sequence ID" value="MFD0752071.1"/>
    <property type="molecule type" value="Genomic_DNA"/>
</dbReference>
<keyword evidence="1" id="KW-0472">Membrane</keyword>